<feature type="coiled-coil region" evidence="1">
    <location>
        <begin position="111"/>
        <end position="142"/>
    </location>
</feature>
<name>A0A0F9N0J0_9ZZZZ</name>
<evidence type="ECO:0000313" key="2">
    <source>
        <dbReference type="EMBL" id="KKN05252.1"/>
    </source>
</evidence>
<evidence type="ECO:0000256" key="1">
    <source>
        <dbReference type="SAM" id="Coils"/>
    </source>
</evidence>
<reference evidence="2" key="1">
    <citation type="journal article" date="2015" name="Nature">
        <title>Complex archaea that bridge the gap between prokaryotes and eukaryotes.</title>
        <authorList>
            <person name="Spang A."/>
            <person name="Saw J.H."/>
            <person name="Jorgensen S.L."/>
            <person name="Zaremba-Niedzwiedzka K."/>
            <person name="Martijn J."/>
            <person name="Lind A.E."/>
            <person name="van Eijk R."/>
            <person name="Schleper C."/>
            <person name="Guy L."/>
            <person name="Ettema T.J."/>
        </authorList>
    </citation>
    <scope>NUCLEOTIDE SEQUENCE</scope>
</reference>
<sequence length="153" mass="17359">MKSKVSIIIGGLVILIGGTYFALAPSDIIEPQDISQVEFQAEDISVKRENVEITTSTDQFGNVIKIGIRIPIKYNFPVATSTGYIVQEVEEYVEMNFDGFTMCRFKGKTKNQCLKELRDDIEATLEARQENIARELEELKRGQFQSEITEEDL</sequence>
<keyword evidence="1" id="KW-0175">Coiled coil</keyword>
<dbReference type="AlphaFoldDB" id="A0A0F9N0J0"/>
<protein>
    <submittedName>
        <fullName evidence="2">Uncharacterized protein</fullName>
    </submittedName>
</protein>
<proteinExistence type="predicted"/>
<organism evidence="2">
    <name type="scientific">marine sediment metagenome</name>
    <dbReference type="NCBI Taxonomy" id="412755"/>
    <lineage>
        <taxon>unclassified sequences</taxon>
        <taxon>metagenomes</taxon>
        <taxon>ecological metagenomes</taxon>
    </lineage>
</organism>
<comment type="caution">
    <text evidence="2">The sequence shown here is derived from an EMBL/GenBank/DDBJ whole genome shotgun (WGS) entry which is preliminary data.</text>
</comment>
<accession>A0A0F9N0J0</accession>
<dbReference type="EMBL" id="LAZR01004825">
    <property type="protein sequence ID" value="KKN05252.1"/>
    <property type="molecule type" value="Genomic_DNA"/>
</dbReference>
<gene>
    <name evidence="2" type="ORF">LCGC14_1089230</name>
</gene>